<gene>
    <name evidence="4" type="ORF">BCR39DRAFT_256460</name>
</gene>
<dbReference type="AlphaFoldDB" id="A0A1Y2AVD6"/>
<dbReference type="EMBL" id="MCFC01000047">
    <property type="protein sequence ID" value="ORY26502.1"/>
    <property type="molecule type" value="Genomic_DNA"/>
</dbReference>
<dbReference type="InterPro" id="IPR012677">
    <property type="entry name" value="Nucleotide-bd_a/b_plait_sf"/>
</dbReference>
<dbReference type="Proteomes" id="UP000193986">
    <property type="component" value="Unassembled WGS sequence"/>
</dbReference>
<accession>A0A1Y2AVD6</accession>
<feature type="region of interest" description="Disordered" evidence="2">
    <location>
        <begin position="40"/>
        <end position="73"/>
    </location>
</feature>
<dbReference type="SUPFAM" id="SSF54928">
    <property type="entry name" value="RNA-binding domain, RBD"/>
    <property type="match status" value="1"/>
</dbReference>
<protein>
    <recommendedName>
        <fullName evidence="3">RRM domain-containing protein</fullName>
    </recommendedName>
</protein>
<dbReference type="SMART" id="SM00360">
    <property type="entry name" value="RRM"/>
    <property type="match status" value="1"/>
</dbReference>
<feature type="region of interest" description="Disordered" evidence="2">
    <location>
        <begin position="322"/>
        <end position="349"/>
    </location>
</feature>
<feature type="domain" description="RRM" evidence="3">
    <location>
        <begin position="161"/>
        <end position="232"/>
    </location>
</feature>
<feature type="compositionally biased region" description="Polar residues" evidence="2">
    <location>
        <begin position="46"/>
        <end position="59"/>
    </location>
</feature>
<dbReference type="OrthoDB" id="446113at2759"/>
<dbReference type="PROSITE" id="PS50102">
    <property type="entry name" value="RRM"/>
    <property type="match status" value="1"/>
</dbReference>
<keyword evidence="1" id="KW-0694">RNA-binding</keyword>
<dbReference type="InParanoid" id="A0A1Y2AVD6"/>
<dbReference type="STRING" id="71784.A0A1Y2AVD6"/>
<name>A0A1Y2AVD6_9TREE</name>
<dbReference type="Gene3D" id="3.30.70.330">
    <property type="match status" value="1"/>
</dbReference>
<dbReference type="InterPro" id="IPR000504">
    <property type="entry name" value="RRM_dom"/>
</dbReference>
<evidence type="ECO:0000256" key="1">
    <source>
        <dbReference type="PROSITE-ProRule" id="PRU00176"/>
    </source>
</evidence>
<dbReference type="InterPro" id="IPR035979">
    <property type="entry name" value="RBD_domain_sf"/>
</dbReference>
<evidence type="ECO:0000313" key="5">
    <source>
        <dbReference type="Proteomes" id="UP000193986"/>
    </source>
</evidence>
<proteinExistence type="predicted"/>
<dbReference type="Pfam" id="PF00076">
    <property type="entry name" value="RRM_1"/>
    <property type="match status" value="1"/>
</dbReference>
<dbReference type="GO" id="GO:0003723">
    <property type="term" value="F:RNA binding"/>
    <property type="evidence" value="ECO:0007669"/>
    <property type="project" value="UniProtKB-UniRule"/>
</dbReference>
<evidence type="ECO:0000259" key="3">
    <source>
        <dbReference type="PROSITE" id="PS50102"/>
    </source>
</evidence>
<reference evidence="4 5" key="1">
    <citation type="submission" date="2016-07" db="EMBL/GenBank/DDBJ databases">
        <title>Pervasive Adenine N6-methylation of Active Genes in Fungi.</title>
        <authorList>
            <consortium name="DOE Joint Genome Institute"/>
            <person name="Mondo S.J."/>
            <person name="Dannebaum R.O."/>
            <person name="Kuo R.C."/>
            <person name="Labutti K."/>
            <person name="Haridas S."/>
            <person name="Kuo A."/>
            <person name="Salamov A."/>
            <person name="Ahrendt S.R."/>
            <person name="Lipzen A."/>
            <person name="Sullivan W."/>
            <person name="Andreopoulos W.B."/>
            <person name="Clum A."/>
            <person name="Lindquist E."/>
            <person name="Daum C."/>
            <person name="Ramamoorthy G.K."/>
            <person name="Gryganskyi A."/>
            <person name="Culley D."/>
            <person name="Magnuson J.K."/>
            <person name="James T.Y."/>
            <person name="O'Malley M.A."/>
            <person name="Stajich J.E."/>
            <person name="Spatafora J.W."/>
            <person name="Visel A."/>
            <person name="Grigoriev I.V."/>
        </authorList>
    </citation>
    <scope>NUCLEOTIDE SEQUENCE [LARGE SCALE GENOMIC DNA]</scope>
    <source>
        <strain evidence="4 5">68-887.2</strain>
    </source>
</reference>
<comment type="caution">
    <text evidence="4">The sequence shown here is derived from an EMBL/GenBank/DDBJ whole genome shotgun (WGS) entry which is preliminary data.</text>
</comment>
<evidence type="ECO:0000256" key="2">
    <source>
        <dbReference type="SAM" id="MobiDB-lite"/>
    </source>
</evidence>
<organism evidence="4 5">
    <name type="scientific">Naematelia encephala</name>
    <dbReference type="NCBI Taxonomy" id="71784"/>
    <lineage>
        <taxon>Eukaryota</taxon>
        <taxon>Fungi</taxon>
        <taxon>Dikarya</taxon>
        <taxon>Basidiomycota</taxon>
        <taxon>Agaricomycotina</taxon>
        <taxon>Tremellomycetes</taxon>
        <taxon>Tremellales</taxon>
        <taxon>Naemateliaceae</taxon>
        <taxon>Naematelia</taxon>
    </lineage>
</organism>
<keyword evidence="5" id="KW-1185">Reference proteome</keyword>
<sequence>MMGRDRHINSSWWDEGVENHSHSDCEHCLEHIPPLDLDFVLEPDGESSQSPRTPIQPTLSPEFGRSQPQSQSNKMLLTATSPAFVPHTRSSRSSGSKVAGRDFDVDRMQEAHECLSPDEYIDYLDRYGKAVSNDMIPPTRHRNASGIIQFKEEEARNPVNTTVFVGGLSAPAQTSHLSALFKWFGPTRTVKLYSANCGFVTYHYKHSAAKAIDCLQACPLFGQPLRLNWGTTRGSPPKIPTSGFVGPSAAPTNTAPISFAPPSIPTLSLDEAQRFQRVLQLIGSEDQMAKLFQIMQGLDWNYYSVLGVLSEIQRKQRYVSPPYTSVTNDQESPKSTLPTPPSSIDSTFSSSIDSMTSNHLEYMPRLDLRVPSVPRLAHVSPKPLVETSRSNDREQVYVEQQKLWYPPTGYTARVKRGITRP</sequence>
<evidence type="ECO:0000313" key="4">
    <source>
        <dbReference type="EMBL" id="ORY26502.1"/>
    </source>
</evidence>
<feature type="compositionally biased region" description="Low complexity" evidence="2">
    <location>
        <begin position="333"/>
        <end position="349"/>
    </location>
</feature>